<dbReference type="PANTHER" id="PTHR33676:SF17">
    <property type="entry name" value="COLD-REGULATED PROTEIN 28"/>
    <property type="match status" value="1"/>
</dbReference>
<proteinExistence type="predicted"/>
<organism evidence="2">
    <name type="scientific">Prunus dulcis</name>
    <name type="common">Almond</name>
    <name type="synonym">Amygdalus dulcis</name>
    <dbReference type="NCBI Taxonomy" id="3755"/>
    <lineage>
        <taxon>Eukaryota</taxon>
        <taxon>Viridiplantae</taxon>
        <taxon>Streptophyta</taxon>
        <taxon>Embryophyta</taxon>
        <taxon>Tracheophyta</taxon>
        <taxon>Spermatophyta</taxon>
        <taxon>Magnoliopsida</taxon>
        <taxon>eudicotyledons</taxon>
        <taxon>Gunneridae</taxon>
        <taxon>Pentapetalae</taxon>
        <taxon>rosids</taxon>
        <taxon>fabids</taxon>
        <taxon>Rosales</taxon>
        <taxon>Rosaceae</taxon>
        <taxon>Amygdaloideae</taxon>
        <taxon>Amygdaleae</taxon>
        <taxon>Prunus</taxon>
    </lineage>
</organism>
<reference evidence="2" key="1">
    <citation type="journal article" date="2019" name="Science">
        <title>Mutation of a bHLH transcription factor allowed almond domestication.</title>
        <authorList>
            <person name="Sanchez-Perez R."/>
            <person name="Pavan S."/>
            <person name="Mazzeo R."/>
            <person name="Moldovan C."/>
            <person name="Aiese Cigliano R."/>
            <person name="Del Cueto J."/>
            <person name="Ricciardi F."/>
            <person name="Lotti C."/>
            <person name="Ricciardi L."/>
            <person name="Dicenta F."/>
            <person name="Lopez-Marques R.L."/>
            <person name="Lindberg Moller B."/>
        </authorList>
    </citation>
    <scope>NUCLEOTIDE SEQUENCE</scope>
</reference>
<dbReference type="GO" id="GO:0042752">
    <property type="term" value="P:regulation of circadian rhythm"/>
    <property type="evidence" value="ECO:0007669"/>
    <property type="project" value="InterPro"/>
</dbReference>
<dbReference type="GO" id="GO:0009409">
    <property type="term" value="P:response to cold"/>
    <property type="evidence" value="ECO:0007669"/>
    <property type="project" value="InterPro"/>
</dbReference>
<sequence length="388" mass="43421">MGENIRENIPLPNSDPERRPELTRTISNYSSSSSFSFTTLDASEELPLCCSHVTLGKVTYLKNSLENKKQKNSLENANKYWERALFLHSQRKNDVDHYKKMTSQNMVKRSLVPGLEGASTEWTNEKHNLYLDSLETSFVNELYHSMRLRDWHQQKNARGTRSLQEVSFKTQNSSDRFMVVQDGCLQINLRQNESLMESTANSHVTVRSPCRCHSTLAGKSCTVSSPKTLTLKKLHASARSSEQNLVCHQDLVGSITEVSGQNFVDEDHGGKLSNASKPKRLKRVAADASSNDQIVPSGNFDTKEMPNAKADSILSVAILVVNGVRGNATVGLWAKVHREEIISVQRYALHLLGLGCQAIRKDSLQVKSTLIIPSGEIGQDTRYMLMLE</sequence>
<name>A0A4Y1RYS4_PRUDU</name>
<evidence type="ECO:0000256" key="1">
    <source>
        <dbReference type="SAM" id="MobiDB-lite"/>
    </source>
</evidence>
<dbReference type="InterPro" id="IPR044678">
    <property type="entry name" value="COR27/28"/>
</dbReference>
<evidence type="ECO:0000313" key="2">
    <source>
        <dbReference type="EMBL" id="BBH09584.1"/>
    </source>
</evidence>
<protein>
    <submittedName>
        <fullName evidence="2">Cold regulated gene 27</fullName>
    </submittedName>
</protein>
<gene>
    <name evidence="2" type="ORF">Prudu_022122</name>
</gene>
<feature type="region of interest" description="Disordered" evidence="1">
    <location>
        <begin position="1"/>
        <end position="20"/>
    </location>
</feature>
<dbReference type="EMBL" id="AP019304">
    <property type="protein sequence ID" value="BBH09584.1"/>
    <property type="molecule type" value="Genomic_DNA"/>
</dbReference>
<dbReference type="PANTHER" id="PTHR33676">
    <property type="entry name" value="COLD REGULATED PROTEIN 27"/>
    <property type="match status" value="1"/>
</dbReference>
<dbReference type="AlphaFoldDB" id="A0A4Y1RYS4"/>
<accession>A0A4Y1RYS4</accession>
<feature type="non-terminal residue" evidence="2">
    <location>
        <position position="388"/>
    </location>
</feature>